<reference evidence="2 3" key="1">
    <citation type="journal article" date="2022" name="Nat. Genet.">
        <title>Improved pea reference genome and pan-genome highlight genomic features and evolutionary characteristics.</title>
        <authorList>
            <person name="Yang T."/>
            <person name="Liu R."/>
            <person name="Luo Y."/>
            <person name="Hu S."/>
            <person name="Wang D."/>
            <person name="Wang C."/>
            <person name="Pandey M.K."/>
            <person name="Ge S."/>
            <person name="Xu Q."/>
            <person name="Li N."/>
            <person name="Li G."/>
            <person name="Huang Y."/>
            <person name="Saxena R.K."/>
            <person name="Ji Y."/>
            <person name="Li M."/>
            <person name="Yan X."/>
            <person name="He Y."/>
            <person name="Liu Y."/>
            <person name="Wang X."/>
            <person name="Xiang C."/>
            <person name="Varshney R.K."/>
            <person name="Ding H."/>
            <person name="Gao S."/>
            <person name="Zong X."/>
        </authorList>
    </citation>
    <scope>NUCLEOTIDE SEQUENCE [LARGE SCALE GENOMIC DNA]</scope>
    <source>
        <strain evidence="2 3">cv. Zhongwan 6</strain>
    </source>
</reference>
<dbReference type="Proteomes" id="UP001058974">
    <property type="component" value="Chromosome 5"/>
</dbReference>
<dbReference type="CDD" id="cd19757">
    <property type="entry name" value="Bbox1"/>
    <property type="match status" value="1"/>
</dbReference>
<dbReference type="PANTHER" id="PTHR34222">
    <property type="entry name" value="GAG_PRE-INTEGRS DOMAIN-CONTAINING PROTEIN"/>
    <property type="match status" value="1"/>
</dbReference>
<proteinExistence type="predicted"/>
<feature type="compositionally biased region" description="Low complexity" evidence="1">
    <location>
        <begin position="358"/>
        <end position="386"/>
    </location>
</feature>
<evidence type="ECO:0000256" key="1">
    <source>
        <dbReference type="SAM" id="MobiDB-lite"/>
    </source>
</evidence>
<evidence type="ECO:0000313" key="2">
    <source>
        <dbReference type="EMBL" id="KAI5412098.1"/>
    </source>
</evidence>
<gene>
    <name evidence="2" type="ORF">KIW84_056961</name>
</gene>
<feature type="compositionally biased region" description="Acidic residues" evidence="1">
    <location>
        <begin position="333"/>
        <end position="343"/>
    </location>
</feature>
<dbReference type="Gramene" id="Psat05G0696100-T1">
    <property type="protein sequence ID" value="KAI5412098.1"/>
    <property type="gene ID" value="KIW84_056961"/>
</dbReference>
<comment type="caution">
    <text evidence="2">The sequence shown here is derived from an EMBL/GenBank/DDBJ whole genome shotgun (WGS) entry which is preliminary data.</text>
</comment>
<feature type="region of interest" description="Disordered" evidence="1">
    <location>
        <begin position="194"/>
        <end position="216"/>
    </location>
</feature>
<sequence>MAEIINDQPPPPPPPPPTNPPAPFNAKDFVVQKGYWLTGKNYFQWSQFIRHTLKCCDMLDHIEGNPPLVTAPNFPSWDKDDSAIITWLWNSISPEISRNCMYLSSAKAVWEYLRHSYSMKQNMSACYDLKRKIFNTKQGNLSITEYFGVLNGLNVEFDPIRVQILGKEKFPDLNEVFYTVRSEETRRQAMLHEQPSDVSALVASKTTRQGPPPSSSKNVCDKFYCEHCNRSGHTKDRCFKLHGREQVLSRGGGSRNMHRYQAHVATHVQDTESFEKRGTDLSSFSQNDVERLKSMLDSMSKPSGSGSLAVTDVTFHENVSYFTRSQSQGENISDLESESESESEFLILGPSLPRTPISVPSLEPELSPSLSLSPSSTPESELVSVPGPSRPSVLQESAPPAPTLVYQRRSKPDLLQKQIQSPKSEEMI</sequence>
<keyword evidence="3" id="KW-1185">Reference proteome</keyword>
<evidence type="ECO:0008006" key="4">
    <source>
        <dbReference type="Google" id="ProtNLM"/>
    </source>
</evidence>
<name>A0A9D4X1W9_PEA</name>
<evidence type="ECO:0000313" key="3">
    <source>
        <dbReference type="Proteomes" id="UP001058974"/>
    </source>
</evidence>
<dbReference type="AlphaFoldDB" id="A0A9D4X1W9"/>
<organism evidence="2 3">
    <name type="scientific">Pisum sativum</name>
    <name type="common">Garden pea</name>
    <name type="synonym">Lathyrus oleraceus</name>
    <dbReference type="NCBI Taxonomy" id="3888"/>
    <lineage>
        <taxon>Eukaryota</taxon>
        <taxon>Viridiplantae</taxon>
        <taxon>Streptophyta</taxon>
        <taxon>Embryophyta</taxon>
        <taxon>Tracheophyta</taxon>
        <taxon>Spermatophyta</taxon>
        <taxon>Magnoliopsida</taxon>
        <taxon>eudicotyledons</taxon>
        <taxon>Gunneridae</taxon>
        <taxon>Pentapetalae</taxon>
        <taxon>rosids</taxon>
        <taxon>fabids</taxon>
        <taxon>Fabales</taxon>
        <taxon>Fabaceae</taxon>
        <taxon>Papilionoideae</taxon>
        <taxon>50 kb inversion clade</taxon>
        <taxon>NPAAA clade</taxon>
        <taxon>Hologalegina</taxon>
        <taxon>IRL clade</taxon>
        <taxon>Fabeae</taxon>
        <taxon>Lathyrus</taxon>
    </lineage>
</organism>
<dbReference type="PANTHER" id="PTHR34222:SF37">
    <property type="entry name" value="RETROTRANSPOSON GAG DOMAIN-CONTAINING PROTEIN"/>
    <property type="match status" value="1"/>
</dbReference>
<feature type="compositionally biased region" description="Pro residues" evidence="1">
    <location>
        <begin position="8"/>
        <end position="23"/>
    </location>
</feature>
<feature type="region of interest" description="Disordered" evidence="1">
    <location>
        <begin position="325"/>
        <end position="344"/>
    </location>
</feature>
<dbReference type="EMBL" id="JAMSHJ010000005">
    <property type="protein sequence ID" value="KAI5412098.1"/>
    <property type="molecule type" value="Genomic_DNA"/>
</dbReference>
<feature type="region of interest" description="Disordered" evidence="1">
    <location>
        <begin position="1"/>
        <end position="23"/>
    </location>
</feature>
<feature type="region of interest" description="Disordered" evidence="1">
    <location>
        <begin position="356"/>
        <end position="428"/>
    </location>
</feature>
<protein>
    <recommendedName>
        <fullName evidence="4">Retrotransposon gag domain-containing protein</fullName>
    </recommendedName>
</protein>
<accession>A0A9D4X1W9</accession>